<dbReference type="InterPro" id="IPR055385">
    <property type="entry name" value="GpJ_HDII-ins2"/>
</dbReference>
<dbReference type="RefSeq" id="WP_086620202.1">
    <property type="nucleotide sequence ID" value="NZ_CP021323.1"/>
</dbReference>
<dbReference type="NCBIfam" id="NF040662">
    <property type="entry name" value="attach_TipJ_rel"/>
    <property type="match status" value="1"/>
</dbReference>
<evidence type="ECO:0000313" key="3">
    <source>
        <dbReference type="Proteomes" id="UP000250025"/>
    </source>
</evidence>
<evidence type="ECO:0000313" key="2">
    <source>
        <dbReference type="EMBL" id="ARS51495.1"/>
    </source>
</evidence>
<dbReference type="Proteomes" id="UP000250025">
    <property type="component" value="Chromosome"/>
</dbReference>
<keyword evidence="3" id="KW-1185">Reference proteome</keyword>
<evidence type="ECO:0000259" key="1">
    <source>
        <dbReference type="Pfam" id="PF24801"/>
    </source>
</evidence>
<dbReference type="AlphaFoldDB" id="A0A2Z2H2W6"/>
<reference evidence="2 3" key="1">
    <citation type="journal article" date="2017" name="Int. J. Syst. Evol. Microbiol.">
        <title>Kushneria konosiri sp. nov., isolated from the Korean salt-fermented seafood Daemi-jeot.</title>
        <authorList>
            <person name="Yun J.H."/>
            <person name="Park S.K."/>
            <person name="Lee J.Y."/>
            <person name="Jung M.J."/>
            <person name="Bae J.W."/>
        </authorList>
    </citation>
    <scope>NUCLEOTIDE SEQUENCE [LARGE SCALE GENOMIC DNA]</scope>
    <source>
        <strain evidence="2 3">X49</strain>
    </source>
</reference>
<dbReference type="EMBL" id="CP021323">
    <property type="protein sequence ID" value="ARS51495.1"/>
    <property type="molecule type" value="Genomic_DNA"/>
</dbReference>
<dbReference type="Pfam" id="PF24801">
    <property type="entry name" value="FNIII-A_GpJ"/>
    <property type="match status" value="1"/>
</dbReference>
<dbReference type="OrthoDB" id="6243207at2"/>
<dbReference type="KEGG" id="kus:B9G99_00090"/>
<organism evidence="2 3">
    <name type="scientific">Kushneria konosiri</name>
    <dbReference type="NCBI Taxonomy" id="698828"/>
    <lineage>
        <taxon>Bacteria</taxon>
        <taxon>Pseudomonadati</taxon>
        <taxon>Pseudomonadota</taxon>
        <taxon>Gammaproteobacteria</taxon>
        <taxon>Oceanospirillales</taxon>
        <taxon>Halomonadaceae</taxon>
        <taxon>Kushneria</taxon>
    </lineage>
</organism>
<accession>A0A2Z2H2W6</accession>
<protein>
    <recommendedName>
        <fullName evidence="1">Tip attachment protein J HDII-ins2 domain-containing protein</fullName>
    </recommendedName>
</protein>
<gene>
    <name evidence="2" type="ORF">B9G99_00090</name>
</gene>
<proteinExistence type="predicted"/>
<name>A0A2Z2H2W6_9GAMM</name>
<sequence length="907" mass="100317">MIEIYPSSLEGRPAETHYADDVTLEQWLLAEVHGYEEGRDRFLAAGQQPPISITLNGCLIPPMAWEHTRITGDDCVKIVIEPKGGAFEAIGSIISGVINSVFKLFVNTPSIGGNDYNSPGKGQELYGANAKGNKPKLGAVLPEIAGRMRRYPDYLNPPRRWFESKREQRTEMLLCFGKGQHLIDPEDLYVGDTPIISLGSGGEYQIFGPGEFIDHPARIHWHDAPEVGGTSTGTAGVELATTYSVSRNPSASAYVLSGSLVTIPNDAGSFPDGWQSGMIAIIRVPQDVIVIDGGDAADIIEGDFTALDPYEGMPVELAGDNAGTYVVASYSHEDGQPGRITLNNTKGQPARYLANGSKRSAFGFPGFKYSIVSASSQQITVSRLNDAGESDQDWPGFDAQTSRDTTVVLDASTVEGDWAGAFVASPYGAKTNAIEWDVMFPGGLAEIDDDGDLREYSVQVEIQWRDIADRGAWTSIKRTFRDTTLDQLGFTQRINLPYAMRPEVRMRRIGEKSTDTQIQDDVQWYGLRSRIESPDRYEGVTTIAITLKGGQKLASQSENLISAIGTRVLPVRRNGVWQAAEPTRDIAPFVAYILKSRGYTDPEIDLDALDRLDVLWRQRGDTLDCTIEDETTVKEALKLALTPGYADFTIQHGQVLPVRDGPREVWDHQYSPQNMTGPLTRQYSAPSDDDHDSVEVEFTSAITWQKTTVMCALPGSEKRKTKKLKVEGITDETRAWRLGMRELMRIKYQRFQYSWETEMDALNSRYLSYCPVSDDVPGYSQSALVLDWSREDDGRMRLMLTEPLRWQEGEAHVVSLRRSDGTTAGPLKAEQTDDPHMLLCANPKFDPVTIEDQMEPTIVQFGTLETWSFPVLVMSASPSGMDSVKVDGVNYAPEVYAYDDAEPPATA</sequence>
<feature type="domain" description="Tip attachment protein J HDII-ins2" evidence="1">
    <location>
        <begin position="429"/>
        <end position="531"/>
    </location>
</feature>